<dbReference type="InterPro" id="IPR004570">
    <property type="entry name" value="Phosphatidylglycerol_P_synth"/>
</dbReference>
<keyword evidence="9 14" id="KW-0472">Membrane</keyword>
<dbReference type="Proteomes" id="UP001652431">
    <property type="component" value="Unassembled WGS sequence"/>
</dbReference>
<evidence type="ECO:0000313" key="16">
    <source>
        <dbReference type="Proteomes" id="UP001652431"/>
    </source>
</evidence>
<gene>
    <name evidence="15" type="ORF">OCV99_13665</name>
</gene>
<keyword evidence="8" id="KW-0443">Lipid metabolism</keyword>
<dbReference type="PANTHER" id="PTHR14269:SF11">
    <property type="entry name" value="CDP-DIACYLGLYCEROL--GLYCEROL-3-PHOSPHATE 3-PHOSPHATIDYLTRANSFERASE"/>
    <property type="match status" value="1"/>
</dbReference>
<keyword evidence="11" id="KW-1208">Phospholipid metabolism</keyword>
<evidence type="ECO:0000256" key="9">
    <source>
        <dbReference type="ARBA" id="ARBA00023136"/>
    </source>
</evidence>
<keyword evidence="6 14" id="KW-0812">Transmembrane</keyword>
<comment type="caution">
    <text evidence="15">The sequence shown here is derived from an EMBL/GenBank/DDBJ whole genome shotgun (WGS) entry which is preliminary data.</text>
</comment>
<dbReference type="InterPro" id="IPR000462">
    <property type="entry name" value="CDP-OH_P_trans"/>
</dbReference>
<dbReference type="PIRSF" id="PIRSF000847">
    <property type="entry name" value="Phos_ph_gly_syn"/>
    <property type="match status" value="1"/>
</dbReference>
<evidence type="ECO:0000256" key="5">
    <source>
        <dbReference type="ARBA" id="ARBA00022679"/>
    </source>
</evidence>
<feature type="transmembrane region" description="Helical" evidence="14">
    <location>
        <begin position="156"/>
        <end position="177"/>
    </location>
</feature>
<evidence type="ECO:0000256" key="7">
    <source>
        <dbReference type="ARBA" id="ARBA00022989"/>
    </source>
</evidence>
<evidence type="ECO:0000256" key="4">
    <source>
        <dbReference type="ARBA" id="ARBA00022516"/>
    </source>
</evidence>
<feature type="transmembrane region" description="Helical" evidence="14">
    <location>
        <begin position="131"/>
        <end position="150"/>
    </location>
</feature>
<dbReference type="PROSITE" id="PS00379">
    <property type="entry name" value="CDP_ALCOHOL_P_TRANSF"/>
    <property type="match status" value="1"/>
</dbReference>
<keyword evidence="16" id="KW-1185">Reference proteome</keyword>
<evidence type="ECO:0000313" key="15">
    <source>
        <dbReference type="EMBL" id="MCU6687565.1"/>
    </source>
</evidence>
<dbReference type="InterPro" id="IPR048254">
    <property type="entry name" value="CDP_ALCOHOL_P_TRANSF_CS"/>
</dbReference>
<reference evidence="15 16" key="1">
    <citation type="journal article" date="2021" name="ISME Commun">
        <title>Automated analysis of genomic sequences facilitates high-throughput and comprehensive description of bacteria.</title>
        <authorList>
            <person name="Hitch T.C.A."/>
        </authorList>
    </citation>
    <scope>NUCLEOTIDE SEQUENCE [LARGE SCALE GENOMIC DNA]</scope>
    <source>
        <strain evidence="15 16">Sanger_03</strain>
    </source>
</reference>
<comment type="subcellular location">
    <subcellularLocation>
        <location evidence="2">Membrane</location>
        <topology evidence="2">Multi-pass membrane protein</topology>
    </subcellularLocation>
</comment>
<keyword evidence="10" id="KW-0594">Phospholipid biosynthesis</keyword>
<protein>
    <recommendedName>
        <fullName evidence="12">Phosphatidylglycerophosphate synthase</fullName>
    </recommendedName>
</protein>
<organism evidence="15 16">
    <name type="scientific">Dorea acetigenes</name>
    <dbReference type="NCBI Taxonomy" id="2981787"/>
    <lineage>
        <taxon>Bacteria</taxon>
        <taxon>Bacillati</taxon>
        <taxon>Bacillota</taxon>
        <taxon>Clostridia</taxon>
        <taxon>Lachnospirales</taxon>
        <taxon>Lachnospiraceae</taxon>
        <taxon>Dorea</taxon>
    </lineage>
</organism>
<dbReference type="EMBL" id="JAOQJU010000022">
    <property type="protein sequence ID" value="MCU6687565.1"/>
    <property type="molecule type" value="Genomic_DNA"/>
</dbReference>
<comment type="function">
    <text evidence="1">This protein catalyzes the committed step to the synthesis of the acidic phospholipids.</text>
</comment>
<dbReference type="InterPro" id="IPR050324">
    <property type="entry name" value="CDP-alcohol_PTase-I"/>
</dbReference>
<evidence type="ECO:0000256" key="11">
    <source>
        <dbReference type="ARBA" id="ARBA00023264"/>
    </source>
</evidence>
<evidence type="ECO:0000256" key="10">
    <source>
        <dbReference type="ARBA" id="ARBA00023209"/>
    </source>
</evidence>
<evidence type="ECO:0000256" key="2">
    <source>
        <dbReference type="ARBA" id="ARBA00004141"/>
    </source>
</evidence>
<accession>A0ABT2RQ73</accession>
<evidence type="ECO:0000256" key="12">
    <source>
        <dbReference type="ARBA" id="ARBA00033018"/>
    </source>
</evidence>
<keyword evidence="7 14" id="KW-1133">Transmembrane helix</keyword>
<evidence type="ECO:0000256" key="14">
    <source>
        <dbReference type="SAM" id="Phobius"/>
    </source>
</evidence>
<dbReference type="InterPro" id="IPR043130">
    <property type="entry name" value="CDP-OH_PTrfase_TM_dom"/>
</dbReference>
<dbReference type="Gene3D" id="1.20.120.1760">
    <property type="match status" value="1"/>
</dbReference>
<evidence type="ECO:0000256" key="3">
    <source>
        <dbReference type="ARBA" id="ARBA00010441"/>
    </source>
</evidence>
<keyword evidence="4" id="KW-0444">Lipid biosynthesis</keyword>
<evidence type="ECO:0000256" key="6">
    <source>
        <dbReference type="ARBA" id="ARBA00022692"/>
    </source>
</evidence>
<sequence>MKVLQSKKDIFTIPNLLSVFRMVLAVVMLWVFYSPEVKEKETAIIIILLISGLTDFLDGKIARKFHMVSELGKIIDPIADKLTQGLLLICFMSRYEAMKIVFVLFLIKESFMAAAGIKVVGKTKRNEGAMWYGKVNTAVFYIVMFLLVFFPDIPVSAANILIIISGCFMLLAFVMYARKYSSIMKESEERI</sequence>
<dbReference type="RefSeq" id="WP_227193513.1">
    <property type="nucleotide sequence ID" value="NZ_JAOQJU010000022.1"/>
</dbReference>
<proteinExistence type="inferred from homology"/>
<evidence type="ECO:0000256" key="1">
    <source>
        <dbReference type="ARBA" id="ARBA00003973"/>
    </source>
</evidence>
<name>A0ABT2RQ73_9FIRM</name>
<feature type="transmembrane region" description="Helical" evidence="14">
    <location>
        <begin position="12"/>
        <end position="32"/>
    </location>
</feature>
<dbReference type="Pfam" id="PF01066">
    <property type="entry name" value="CDP-OH_P_transf"/>
    <property type="match status" value="1"/>
</dbReference>
<evidence type="ECO:0000256" key="13">
    <source>
        <dbReference type="RuleBase" id="RU003750"/>
    </source>
</evidence>
<evidence type="ECO:0000256" key="8">
    <source>
        <dbReference type="ARBA" id="ARBA00023098"/>
    </source>
</evidence>
<keyword evidence="5 13" id="KW-0808">Transferase</keyword>
<comment type="similarity">
    <text evidence="3 13">Belongs to the CDP-alcohol phosphatidyltransferase class-I family.</text>
</comment>
<dbReference type="PANTHER" id="PTHR14269">
    <property type="entry name" value="CDP-DIACYLGLYCEROL--GLYCEROL-3-PHOSPHATE 3-PHOSPHATIDYLTRANSFERASE-RELATED"/>
    <property type="match status" value="1"/>
</dbReference>